<name>A0ABT9HXX4_9GAMM</name>
<comment type="caution">
    <text evidence="6">The sequence shown here is derived from an EMBL/GenBank/DDBJ whole genome shotgun (WGS) entry which is preliminary data.</text>
</comment>
<sequence length="120" mass="13254">MVFCRSKSSCQWRLPTPSLLAGHTIEESGLINTAGLIVIALTRCNEIFSLRSRLARLTDSEHLIVMNPVQLKPVDAANTLVMGPGGYRFIDYLKVGGPLSLLLFIITMMLLPLFWPLTPA</sequence>
<evidence type="ECO:0000313" key="7">
    <source>
        <dbReference type="Proteomes" id="UP001231109"/>
    </source>
</evidence>
<feature type="transmembrane region" description="Helical" evidence="5">
    <location>
        <begin position="92"/>
        <end position="115"/>
    </location>
</feature>
<accession>A0ABT9HXX4</accession>
<comment type="subcellular location">
    <subcellularLocation>
        <location evidence="1">Membrane</location>
        <topology evidence="1">Multi-pass membrane protein</topology>
    </subcellularLocation>
</comment>
<evidence type="ECO:0000256" key="4">
    <source>
        <dbReference type="ARBA" id="ARBA00023136"/>
    </source>
</evidence>
<organism evidence="6 7">
    <name type="scientific">Rheinheimera baltica</name>
    <dbReference type="NCBI Taxonomy" id="67576"/>
    <lineage>
        <taxon>Bacteria</taxon>
        <taxon>Pseudomonadati</taxon>
        <taxon>Pseudomonadota</taxon>
        <taxon>Gammaproteobacteria</taxon>
        <taxon>Chromatiales</taxon>
        <taxon>Chromatiaceae</taxon>
        <taxon>Rheinheimera</taxon>
    </lineage>
</organism>
<protein>
    <submittedName>
        <fullName evidence="6">Uncharacterized protein</fullName>
    </submittedName>
</protein>
<evidence type="ECO:0000256" key="2">
    <source>
        <dbReference type="ARBA" id="ARBA00022692"/>
    </source>
</evidence>
<dbReference type="InterPro" id="IPR036721">
    <property type="entry name" value="RCK_C_sf"/>
</dbReference>
<dbReference type="PANTHER" id="PTHR43652:SF2">
    <property type="entry name" value="BASIC AMINO ACID ANTIPORTER YFCC-RELATED"/>
    <property type="match status" value="1"/>
</dbReference>
<dbReference type="RefSeq" id="WP_305975176.1">
    <property type="nucleotide sequence ID" value="NZ_JAPJDZ010000016.1"/>
</dbReference>
<evidence type="ECO:0000256" key="1">
    <source>
        <dbReference type="ARBA" id="ARBA00004141"/>
    </source>
</evidence>
<keyword evidence="7" id="KW-1185">Reference proteome</keyword>
<gene>
    <name evidence="6" type="ORF">ORJ04_08515</name>
</gene>
<dbReference type="Proteomes" id="UP001231109">
    <property type="component" value="Unassembled WGS sequence"/>
</dbReference>
<proteinExistence type="predicted"/>
<keyword evidence="4 5" id="KW-0472">Membrane</keyword>
<evidence type="ECO:0000256" key="3">
    <source>
        <dbReference type="ARBA" id="ARBA00022989"/>
    </source>
</evidence>
<reference evidence="6 7" key="1">
    <citation type="submission" date="2022-11" db="EMBL/GenBank/DDBJ databases">
        <title>Viruses from the air-sea interface of a natural surface slick.</title>
        <authorList>
            <person name="Rahlff J."/>
            <person name="Holmfeldt K."/>
        </authorList>
    </citation>
    <scope>NUCLEOTIDE SEQUENCE [LARGE SCALE GENOMIC DNA]</scope>
    <source>
        <strain evidence="6 7">SMS4</strain>
    </source>
</reference>
<dbReference type="EMBL" id="JAPJDZ010000016">
    <property type="protein sequence ID" value="MDP5135988.1"/>
    <property type="molecule type" value="Genomic_DNA"/>
</dbReference>
<evidence type="ECO:0000313" key="6">
    <source>
        <dbReference type="EMBL" id="MDP5135988.1"/>
    </source>
</evidence>
<keyword evidence="2 5" id="KW-0812">Transmembrane</keyword>
<evidence type="ECO:0000256" key="5">
    <source>
        <dbReference type="SAM" id="Phobius"/>
    </source>
</evidence>
<dbReference type="SUPFAM" id="SSF116726">
    <property type="entry name" value="TrkA C-terminal domain-like"/>
    <property type="match status" value="1"/>
</dbReference>
<keyword evidence="3 5" id="KW-1133">Transmembrane helix</keyword>
<dbReference type="InterPro" id="IPR051679">
    <property type="entry name" value="DASS-Related_Transporters"/>
</dbReference>
<dbReference type="PANTHER" id="PTHR43652">
    <property type="entry name" value="BASIC AMINO ACID ANTIPORTER YFCC-RELATED"/>
    <property type="match status" value="1"/>
</dbReference>